<feature type="region of interest" description="Disordered" evidence="7">
    <location>
        <begin position="401"/>
        <end position="437"/>
    </location>
</feature>
<organism evidence="11 12">
    <name type="scientific">Orchesella dallaii</name>
    <dbReference type="NCBI Taxonomy" id="48710"/>
    <lineage>
        <taxon>Eukaryota</taxon>
        <taxon>Metazoa</taxon>
        <taxon>Ecdysozoa</taxon>
        <taxon>Arthropoda</taxon>
        <taxon>Hexapoda</taxon>
        <taxon>Collembola</taxon>
        <taxon>Entomobryomorpha</taxon>
        <taxon>Entomobryoidea</taxon>
        <taxon>Orchesellidae</taxon>
        <taxon>Orchesellinae</taxon>
        <taxon>Orchesella</taxon>
    </lineage>
</organism>
<evidence type="ECO:0000256" key="2">
    <source>
        <dbReference type="ARBA" id="ARBA00022448"/>
    </source>
</evidence>
<evidence type="ECO:0000256" key="4">
    <source>
        <dbReference type="ARBA" id="ARBA00022982"/>
    </source>
</evidence>
<gene>
    <name evidence="11" type="ORF">ODALV1_LOCUS22971</name>
</gene>
<accession>A0ABP1RJM9</accession>
<feature type="signal peptide" evidence="9">
    <location>
        <begin position="1"/>
        <end position="16"/>
    </location>
</feature>
<protein>
    <recommendedName>
        <fullName evidence="10">Cytochrome b561 domain-containing protein</fullName>
    </recommendedName>
</protein>
<dbReference type="Proteomes" id="UP001642540">
    <property type="component" value="Unassembled WGS sequence"/>
</dbReference>
<proteinExistence type="predicted"/>
<dbReference type="EMBL" id="CAXLJM020000076">
    <property type="protein sequence ID" value="CAL8129208.1"/>
    <property type="molecule type" value="Genomic_DNA"/>
</dbReference>
<feature type="transmembrane region" description="Helical" evidence="8">
    <location>
        <begin position="658"/>
        <end position="679"/>
    </location>
</feature>
<feature type="transmembrane region" description="Helical" evidence="8">
    <location>
        <begin position="496"/>
        <end position="518"/>
    </location>
</feature>
<feature type="transmembrane region" description="Helical" evidence="8">
    <location>
        <begin position="577"/>
        <end position="595"/>
    </location>
</feature>
<dbReference type="SMART" id="SM00665">
    <property type="entry name" value="B561"/>
    <property type="match status" value="1"/>
</dbReference>
<feature type="chain" id="PRO_5047475747" description="Cytochrome b561 domain-containing protein" evidence="9">
    <location>
        <begin position="17"/>
        <end position="681"/>
    </location>
</feature>
<keyword evidence="9" id="KW-0732">Signal</keyword>
<dbReference type="InterPro" id="IPR006593">
    <property type="entry name" value="Cyt_b561/ferric_Rdtase_TM"/>
</dbReference>
<comment type="subcellular location">
    <subcellularLocation>
        <location evidence="1">Membrane</location>
    </subcellularLocation>
</comment>
<feature type="transmembrane region" description="Helical" evidence="8">
    <location>
        <begin position="538"/>
        <end position="557"/>
    </location>
</feature>
<reference evidence="11 12" key="1">
    <citation type="submission" date="2024-08" db="EMBL/GenBank/DDBJ databases">
        <authorList>
            <person name="Cucini C."/>
            <person name="Frati F."/>
        </authorList>
    </citation>
    <scope>NUCLEOTIDE SEQUENCE [LARGE SCALE GENOMIC DNA]</scope>
</reference>
<evidence type="ECO:0000256" key="9">
    <source>
        <dbReference type="SAM" id="SignalP"/>
    </source>
</evidence>
<keyword evidence="4" id="KW-0249">Electron transport</keyword>
<evidence type="ECO:0000256" key="3">
    <source>
        <dbReference type="ARBA" id="ARBA00022692"/>
    </source>
</evidence>
<keyword evidence="3 8" id="KW-0812">Transmembrane</keyword>
<evidence type="ECO:0000313" key="11">
    <source>
        <dbReference type="EMBL" id="CAL8129208.1"/>
    </source>
</evidence>
<comment type="caution">
    <text evidence="11">The sequence shown here is derived from an EMBL/GenBank/DDBJ whole genome shotgun (WGS) entry which is preliminary data.</text>
</comment>
<evidence type="ECO:0000256" key="1">
    <source>
        <dbReference type="ARBA" id="ARBA00004370"/>
    </source>
</evidence>
<evidence type="ECO:0000256" key="6">
    <source>
        <dbReference type="ARBA" id="ARBA00023136"/>
    </source>
</evidence>
<evidence type="ECO:0000256" key="7">
    <source>
        <dbReference type="SAM" id="MobiDB-lite"/>
    </source>
</evidence>
<keyword evidence="5 8" id="KW-1133">Transmembrane helix</keyword>
<evidence type="ECO:0000313" key="12">
    <source>
        <dbReference type="Proteomes" id="UP001642540"/>
    </source>
</evidence>
<sequence>MAVWFLPLIFIGFAFPLPPFVFSTIDPTFMEKLSNLQKEGVSRDQIQKWWEVTYRRRNARVFPICITKNSKGVYPHSLSKWGPILDDIAKQDWRKFEYSKFIFSSSNSDLKKISKTVMYVTDTVDSLYFHQFDQFLHIHIDLNPTYKAVGFLAQAITGPLAVPGGLFDNDLYCHRTSSSNVKLDNLQKDVPNWTKVTFVEPCSFAPRSNYKWPNVYVMDGTRVTPPLKTSQFSFRYRWTEAQCLETGFVQFIYIFTSTFKADDYQIKLTPVWHFGSVQTGLSTQYYGGFVGKEGYHCNQPTASGYIKEVDSIRLIPDPKYDYCVTKGEGRDDHNTCPPDPFTCDNLWTSNYQWTENVKGWLSSLKTKNNWHWKECCELGTLPPDPTTTTTTTTSTTTTTTTITTTTTTTPTTTTTTTPTTTTTTTPPPPATKPPPLTTTLKSEEIVELELASKSKEAEKASQVTHGDFCILIWLVVIPLSDHIARYYKDFPDYKKIGLGFWIISHVTLHVGSVVMIWYSFGLVVGTGDNKLGNVSGLHLGLGMFTTVLQHLGFLTALQQLEDLTVSEAFKFVATHSLFGKAAYVFGILSVVLSNANGVKRFASIGLVLIRVVGVAVTVYVEWKQDQVIGLVAHRARCPVLQRILMEGRAKPPMMKIKILVLGTLSIVLLSYFLCMKVYFRV</sequence>
<evidence type="ECO:0000259" key="10">
    <source>
        <dbReference type="SMART" id="SM00665"/>
    </source>
</evidence>
<feature type="compositionally biased region" description="Low complexity" evidence="7">
    <location>
        <begin position="401"/>
        <end position="424"/>
    </location>
</feature>
<evidence type="ECO:0000256" key="8">
    <source>
        <dbReference type="SAM" id="Phobius"/>
    </source>
</evidence>
<keyword evidence="6 8" id="KW-0472">Membrane</keyword>
<evidence type="ECO:0000256" key="5">
    <source>
        <dbReference type="ARBA" id="ARBA00022989"/>
    </source>
</evidence>
<keyword evidence="12" id="KW-1185">Reference proteome</keyword>
<feature type="domain" description="Cytochrome b561" evidence="10">
    <location>
        <begin position="464"/>
        <end position="594"/>
    </location>
</feature>
<feature type="transmembrane region" description="Helical" evidence="8">
    <location>
        <begin position="601"/>
        <end position="620"/>
    </location>
</feature>
<feature type="compositionally biased region" description="Pro residues" evidence="7">
    <location>
        <begin position="425"/>
        <end position="436"/>
    </location>
</feature>
<keyword evidence="2" id="KW-0813">Transport</keyword>
<name>A0ABP1RJM9_9HEXA</name>